<dbReference type="EMBL" id="BAABCB010000015">
    <property type="protein sequence ID" value="GAA4242355.1"/>
    <property type="molecule type" value="Genomic_DNA"/>
</dbReference>
<name>A0ABP8CSC2_9FLAO</name>
<evidence type="ECO:0000313" key="8">
    <source>
        <dbReference type="Proteomes" id="UP001501682"/>
    </source>
</evidence>
<proteinExistence type="inferred from homology"/>
<dbReference type="InterPro" id="IPR002549">
    <property type="entry name" value="AI-2E-like"/>
</dbReference>
<evidence type="ECO:0000256" key="2">
    <source>
        <dbReference type="ARBA" id="ARBA00009773"/>
    </source>
</evidence>
<comment type="similarity">
    <text evidence="2">Belongs to the autoinducer-2 exporter (AI-2E) (TC 2.A.86) family.</text>
</comment>
<gene>
    <name evidence="7" type="ORF">GCM10022292_12220</name>
</gene>
<keyword evidence="3 6" id="KW-0812">Transmembrane</keyword>
<organism evidence="7 8">
    <name type="scientific">Winogradskyella damuponensis</name>
    <dbReference type="NCBI Taxonomy" id="943939"/>
    <lineage>
        <taxon>Bacteria</taxon>
        <taxon>Pseudomonadati</taxon>
        <taxon>Bacteroidota</taxon>
        <taxon>Flavobacteriia</taxon>
        <taxon>Flavobacteriales</taxon>
        <taxon>Flavobacteriaceae</taxon>
        <taxon>Winogradskyella</taxon>
    </lineage>
</organism>
<feature type="transmembrane region" description="Helical" evidence="6">
    <location>
        <begin position="7"/>
        <end position="26"/>
    </location>
</feature>
<feature type="transmembrane region" description="Helical" evidence="6">
    <location>
        <begin position="265"/>
        <end position="285"/>
    </location>
</feature>
<evidence type="ECO:0000313" key="7">
    <source>
        <dbReference type="EMBL" id="GAA4242355.1"/>
    </source>
</evidence>
<comment type="subcellular location">
    <subcellularLocation>
        <location evidence="1">Membrane</location>
        <topology evidence="1">Multi-pass membrane protein</topology>
    </subcellularLocation>
</comment>
<accession>A0ABP8CSC2</accession>
<dbReference type="PANTHER" id="PTHR21716:SF4">
    <property type="entry name" value="TRANSMEMBRANE PROTEIN 245"/>
    <property type="match status" value="1"/>
</dbReference>
<dbReference type="PANTHER" id="PTHR21716">
    <property type="entry name" value="TRANSMEMBRANE PROTEIN"/>
    <property type="match status" value="1"/>
</dbReference>
<feature type="transmembrane region" description="Helical" evidence="6">
    <location>
        <begin position="140"/>
        <end position="162"/>
    </location>
</feature>
<feature type="transmembrane region" description="Helical" evidence="6">
    <location>
        <begin position="62"/>
        <end position="87"/>
    </location>
</feature>
<keyword evidence="4 6" id="KW-1133">Transmembrane helix</keyword>
<evidence type="ECO:0000256" key="6">
    <source>
        <dbReference type="SAM" id="Phobius"/>
    </source>
</evidence>
<dbReference type="Proteomes" id="UP001501682">
    <property type="component" value="Unassembled WGS sequence"/>
</dbReference>
<keyword evidence="8" id="KW-1185">Reference proteome</keyword>
<evidence type="ECO:0000256" key="5">
    <source>
        <dbReference type="ARBA" id="ARBA00023136"/>
    </source>
</evidence>
<dbReference type="RefSeq" id="WP_334467032.1">
    <property type="nucleotide sequence ID" value="NZ_BAABCB010000015.1"/>
</dbReference>
<feature type="transmembrane region" description="Helical" evidence="6">
    <location>
        <begin position="198"/>
        <end position="219"/>
    </location>
</feature>
<keyword evidence="5 6" id="KW-0472">Membrane</keyword>
<feature type="transmembrane region" description="Helical" evidence="6">
    <location>
        <begin position="297"/>
        <end position="326"/>
    </location>
</feature>
<sequence>MTQIAPKIIRQIFILLLIILFGSLIFGEMLPYLSGVLGAITFYILLRKLMKRLVNEYNWNPTLAALTLMLSSFIIIMVPLTGFGIMLGNKISDVASNSEKVIDAFKDQVGQLKFKTGFDINSQIDTEAITTWLSESAQSMAGSTFNLLVALGLMYFMLYFMLTNRKQLRQSLKNYIPMNNKNISEIGSEIQAMVKSNAIGIPLVAIAQGIIALIGFLIFGVEDPLFWFVIVTIGSMIPFIGTFVGIIPVFILTLSSGQSAQAWGILIYGIVVVGSTDNIIRLYVLQKLDDVHPLVTLIGVIVGVPLFGFIGLIFGPLLISIFMALVKIYTEEYGKTEENQSKPT</sequence>
<comment type="caution">
    <text evidence="7">The sequence shown here is derived from an EMBL/GenBank/DDBJ whole genome shotgun (WGS) entry which is preliminary data.</text>
</comment>
<reference evidence="8" key="1">
    <citation type="journal article" date="2019" name="Int. J. Syst. Evol. Microbiol.">
        <title>The Global Catalogue of Microorganisms (GCM) 10K type strain sequencing project: providing services to taxonomists for standard genome sequencing and annotation.</title>
        <authorList>
            <consortium name="The Broad Institute Genomics Platform"/>
            <consortium name="The Broad Institute Genome Sequencing Center for Infectious Disease"/>
            <person name="Wu L."/>
            <person name="Ma J."/>
        </authorList>
    </citation>
    <scope>NUCLEOTIDE SEQUENCE [LARGE SCALE GENOMIC DNA]</scope>
    <source>
        <strain evidence="8">JCM 17633</strain>
    </source>
</reference>
<evidence type="ECO:0000256" key="4">
    <source>
        <dbReference type="ARBA" id="ARBA00022989"/>
    </source>
</evidence>
<feature type="transmembrane region" description="Helical" evidence="6">
    <location>
        <begin position="225"/>
        <end position="253"/>
    </location>
</feature>
<dbReference type="Pfam" id="PF01594">
    <property type="entry name" value="AI-2E_transport"/>
    <property type="match status" value="1"/>
</dbReference>
<protein>
    <submittedName>
        <fullName evidence="7">AI-2E family transporter</fullName>
    </submittedName>
</protein>
<evidence type="ECO:0000256" key="1">
    <source>
        <dbReference type="ARBA" id="ARBA00004141"/>
    </source>
</evidence>
<evidence type="ECO:0000256" key="3">
    <source>
        <dbReference type="ARBA" id="ARBA00022692"/>
    </source>
</evidence>